<dbReference type="PANTHER" id="PTHR43861">
    <property type="entry name" value="TRANS-ACONITATE 2-METHYLTRANSFERASE-RELATED"/>
    <property type="match status" value="1"/>
</dbReference>
<reference evidence="1" key="1">
    <citation type="submission" date="2019-12" db="EMBL/GenBank/DDBJ databases">
        <authorList>
            <person name="zhang j."/>
            <person name="sun C.M."/>
        </authorList>
    </citation>
    <scope>NUCLEOTIDE SEQUENCE</scope>
    <source>
        <strain evidence="1">NS-1</strain>
    </source>
</reference>
<dbReference type="CDD" id="cd02440">
    <property type="entry name" value="AdoMet_MTases"/>
    <property type="match status" value="1"/>
</dbReference>
<evidence type="ECO:0000313" key="1">
    <source>
        <dbReference type="EMBL" id="QTL96941.1"/>
    </source>
</evidence>
<dbReference type="Pfam" id="PF13489">
    <property type="entry name" value="Methyltransf_23"/>
    <property type="match status" value="1"/>
</dbReference>
<sequence>MKKVNCDLCGKNSYKILGKASENILVKCKLCGHIYMPYRPTKEEMIEIYNEDYFGEMYINGNEKADYNYLEDKPNILKFVKKRFATIHKYKKPGKILDIGCAMGFYLEYAQKVGWDVYGIEISEYAANYAKELLGNRKVYNKAIEDIKFKKNYFDVITMWLVFEHMVDPISTLKKIFKWLKPDGILGIKVPNGDGITFRSNLNKWIIQHPADHYCDYTPDTLERIMSQIGFELLEYETEGIYLERLTDKEAWLKSNEIIDFYNNTAKKVNIGDSLVMFFKKIGEEKNYG</sequence>
<keyword evidence="1" id="KW-0489">Methyltransferase</keyword>
<protein>
    <submittedName>
        <fullName evidence="1">Methyltransferase domain-containing protein</fullName>
    </submittedName>
</protein>
<keyword evidence="1" id="KW-0808">Transferase</keyword>
<keyword evidence="2" id="KW-1185">Reference proteome</keyword>
<dbReference type="InterPro" id="IPR029063">
    <property type="entry name" value="SAM-dependent_MTases_sf"/>
</dbReference>
<organism evidence="1 2">
    <name type="scientific">Iocasia fonsfrigidae</name>
    <dbReference type="NCBI Taxonomy" id="2682810"/>
    <lineage>
        <taxon>Bacteria</taxon>
        <taxon>Bacillati</taxon>
        <taxon>Bacillota</taxon>
        <taxon>Clostridia</taxon>
        <taxon>Halanaerobiales</taxon>
        <taxon>Halanaerobiaceae</taxon>
        <taxon>Iocasia</taxon>
    </lineage>
</organism>
<dbReference type="RefSeq" id="WP_230868612.1">
    <property type="nucleotide sequence ID" value="NZ_CP046640.1"/>
</dbReference>
<dbReference type="Proteomes" id="UP000665020">
    <property type="component" value="Chromosome"/>
</dbReference>
<dbReference type="Gene3D" id="3.40.50.150">
    <property type="entry name" value="Vaccinia Virus protein VP39"/>
    <property type="match status" value="1"/>
</dbReference>
<evidence type="ECO:0000313" key="2">
    <source>
        <dbReference type="Proteomes" id="UP000665020"/>
    </source>
</evidence>
<dbReference type="EMBL" id="CP046640">
    <property type="protein sequence ID" value="QTL96941.1"/>
    <property type="molecule type" value="Genomic_DNA"/>
</dbReference>
<dbReference type="GO" id="GO:0008168">
    <property type="term" value="F:methyltransferase activity"/>
    <property type="evidence" value="ECO:0007669"/>
    <property type="project" value="UniProtKB-KW"/>
</dbReference>
<dbReference type="KEGG" id="ifn:GM661_02595"/>
<proteinExistence type="predicted"/>
<accession>A0A8A7K6F7</accession>
<dbReference type="SUPFAM" id="SSF53335">
    <property type="entry name" value="S-adenosyl-L-methionine-dependent methyltransferases"/>
    <property type="match status" value="1"/>
</dbReference>
<gene>
    <name evidence="1" type="ORF">GM661_02595</name>
</gene>
<name>A0A8A7K6F7_9FIRM</name>
<dbReference type="AlphaFoldDB" id="A0A8A7K6F7"/>
<dbReference type="GO" id="GO:0032259">
    <property type="term" value="P:methylation"/>
    <property type="evidence" value="ECO:0007669"/>
    <property type="project" value="UniProtKB-KW"/>
</dbReference>
<dbReference type="PANTHER" id="PTHR43861:SF6">
    <property type="entry name" value="METHYLTRANSFERASE TYPE 11"/>
    <property type="match status" value="1"/>
</dbReference>